<feature type="compositionally biased region" description="Low complexity" evidence="3">
    <location>
        <begin position="279"/>
        <end position="293"/>
    </location>
</feature>
<dbReference type="EMBL" id="OV696692">
    <property type="protein sequence ID" value="CAH1268830.1"/>
    <property type="molecule type" value="Genomic_DNA"/>
</dbReference>
<accession>A0A8K0A6Q3</accession>
<feature type="region of interest" description="Disordered" evidence="3">
    <location>
        <begin position="1006"/>
        <end position="1060"/>
    </location>
</feature>
<dbReference type="Gene3D" id="3.80.10.10">
    <property type="entry name" value="Ribonuclease Inhibitor"/>
    <property type="match status" value="2"/>
</dbReference>
<feature type="region of interest" description="Disordered" evidence="3">
    <location>
        <begin position="1079"/>
        <end position="1107"/>
    </location>
</feature>
<feature type="compositionally biased region" description="Acidic residues" evidence="3">
    <location>
        <begin position="152"/>
        <end position="167"/>
    </location>
</feature>
<protein>
    <submittedName>
        <fullName evidence="4">CEP97 protein</fullName>
    </submittedName>
</protein>
<feature type="region of interest" description="Disordered" evidence="3">
    <location>
        <begin position="1"/>
        <end position="60"/>
    </location>
</feature>
<feature type="region of interest" description="Disordered" evidence="3">
    <location>
        <begin position="604"/>
        <end position="625"/>
    </location>
</feature>
<feature type="compositionally biased region" description="Basic and acidic residues" evidence="3">
    <location>
        <begin position="295"/>
        <end position="316"/>
    </location>
</feature>
<feature type="compositionally biased region" description="Polar residues" evidence="3">
    <location>
        <begin position="1085"/>
        <end position="1107"/>
    </location>
</feature>
<feature type="compositionally biased region" description="Polar residues" evidence="3">
    <location>
        <begin position="1260"/>
        <end position="1281"/>
    </location>
</feature>
<keyword evidence="5" id="KW-1185">Reference proteome</keyword>
<dbReference type="SUPFAM" id="SSF52058">
    <property type="entry name" value="L domain-like"/>
    <property type="match status" value="1"/>
</dbReference>
<evidence type="ECO:0000313" key="5">
    <source>
        <dbReference type="Proteomes" id="UP000838412"/>
    </source>
</evidence>
<feature type="region of interest" description="Disordered" evidence="3">
    <location>
        <begin position="110"/>
        <end position="184"/>
    </location>
</feature>
<feature type="region of interest" description="Disordered" evidence="3">
    <location>
        <begin position="227"/>
        <end position="563"/>
    </location>
</feature>
<dbReference type="PANTHER" id="PTHR46652">
    <property type="entry name" value="LEUCINE-RICH REPEAT AND IQ DOMAIN-CONTAINING PROTEIN 1-RELATED"/>
    <property type="match status" value="1"/>
</dbReference>
<feature type="compositionally biased region" description="Gly residues" evidence="3">
    <location>
        <begin position="169"/>
        <end position="183"/>
    </location>
</feature>
<gene>
    <name evidence="4" type="primary">CEP97</name>
    <name evidence="4" type="ORF">BLAG_LOCUS21639</name>
</gene>
<evidence type="ECO:0000256" key="2">
    <source>
        <dbReference type="ARBA" id="ARBA00022737"/>
    </source>
</evidence>
<feature type="compositionally biased region" description="Acidic residues" evidence="3">
    <location>
        <begin position="33"/>
        <end position="59"/>
    </location>
</feature>
<feature type="compositionally biased region" description="Pro residues" evidence="3">
    <location>
        <begin position="1241"/>
        <end position="1257"/>
    </location>
</feature>
<proteinExistence type="predicted"/>
<feature type="compositionally biased region" description="Basic and acidic residues" evidence="3">
    <location>
        <begin position="384"/>
        <end position="554"/>
    </location>
</feature>
<evidence type="ECO:0000256" key="3">
    <source>
        <dbReference type="SAM" id="MobiDB-lite"/>
    </source>
</evidence>
<dbReference type="SMART" id="SM00015">
    <property type="entry name" value="IQ"/>
    <property type="match status" value="3"/>
</dbReference>
<evidence type="ECO:0000313" key="4">
    <source>
        <dbReference type="EMBL" id="CAH1268830.1"/>
    </source>
</evidence>
<dbReference type="InterPro" id="IPR025875">
    <property type="entry name" value="Leu-rich_rpt_4"/>
</dbReference>
<dbReference type="SMART" id="SM00365">
    <property type="entry name" value="LRR_SD22"/>
    <property type="match status" value="4"/>
</dbReference>
<keyword evidence="2" id="KW-0677">Repeat</keyword>
<feature type="compositionally biased region" description="Acidic residues" evidence="3">
    <location>
        <begin position="130"/>
        <end position="143"/>
    </location>
</feature>
<sequence>MSMRDLADPGEGAWLEAEIERELAQLSPVDDQGLQEEDEDDWEQEEDFQDQDDNDDDVPESLAVYLERVQSRAGLVEEGLKECEDVMHHTVTHAEPGAVVPFTSSDLLDQLAASTGQNPAELKRRVLQEIEAEERDEEEELGVLDENSNSGEQEEEDGGGGQDEETTGTDGGATAGAGIGENGQTGAVMLYGVDDLERQLTLQLRRFQQEQQVHQRQLQEQLQRRRQEEECWQLEQEERSKQRDADFHKQQEQLEKHKQEEKAKLDAQLQEEDRRKEQLLQQQEQQIQQLSQQTAEEKAAFYKQQEEENQRLETQKQKSAAKIQAAFKSYKVRKIHGPVLKEKRENRKKSWALNRQLEIEKHKKEEELKQRLDEKERKRKEKEKRKEEERKKEEEEQRKKQLEEKERIEEERKRKEVEKRRMEEEEEKIKQEEAERRKREEEEREKEDKRREEEERKRQQEEKKKLEEKKREEERQRIEEERRKKEEAERKEKEDQLRRIQEKVEKRKLEEQEKKRREEEQKKMEEEAKISREAEERLKNTENVKSNNPEHEVDTQQQNSKDNFLVETVDRTVPTPADMTAIADDIERRRLAWMESCRPWSQVSAELKRRKPRKGGRGAAKPASAKNLPELTHEQLLKASKPGTPLDKVEEVNIDGLTGCSLSRLSECPGLVSISVNQCEAQVLYGVQRFTRLQHINVNQNRLSVLVCTGCASLDCLLAAHNQLSSINGLDGCNNLQVIDLSHNKITRIGGLESCVHLHHLDLSHNQLISLRGLQLVPTLLQLDVSHNHLPAADHLQDCALLQHLNLASNTLTKPPSLNNHVLLRSLVLDDNSISSLDVLSTAWLPLLSLLSVKQNSLTQVCSLCHLILLEHLDVSYNQLEDVPGVAGGVSTCVWLHTLNVAGNPLTEDKSYRSDLVTAIPSLCQLDGADTQQKSSVPRDVEVPFVRMCLAQWTQWEDIKHRHEAELKDAKQSGDVKRCLDVQHAHREEAYQLAVDHRYAHEYGEMDASGPADSEKDAPELKAPDQMTNNEKPHLDKVPPKLNVTTDSRTQSVTSLGNTTAKDGEEFTLGVTGKAAGTLGGRTSAGVSSLQQDSSVASRRQGEETNLQSVAATRIQSVWRGYSVRRDIRQHTQDWLAANAIHEAATKIQAVWRGHRLRLRLKRALQAARWEEEEGEEEEEEFGEVDLSSFDLQAAELDQAWAPPQTPTLPTRHAVLGSVSSQHQDRTQPMWDTRQAWQGAPTPPPPSPKHPLPPVKPPSRASSASSQHHPTPPTSRLGSVISTKSEQLTEEWGFKSGTTAELMMKRARRMKARKKKALDPHQRLALQRKLAEKEPPPSVRAPPRRQANRVDYFSAKEAMHQFLDSAEAPEFVQEEHRQKMTYTWVHSQVGHLEHSPETPEHDRLIRRTGSTGTLPRLDPDIIATGRVQLVRTPPTTQMDGLELESVDGTSASDLQSHRERRHSIEGDSPRETLFEPSPPKTNSAPSQKLRERLSRHSDGDKTAGWGSGRRRIQLFKM</sequence>
<dbReference type="Proteomes" id="UP000838412">
    <property type="component" value="Chromosome 7"/>
</dbReference>
<keyword evidence="1" id="KW-0433">Leucine-rich repeat</keyword>
<feature type="compositionally biased region" description="Basic and acidic residues" evidence="3">
    <location>
        <begin position="1462"/>
        <end position="1473"/>
    </location>
</feature>
<organism evidence="4 5">
    <name type="scientific">Branchiostoma lanceolatum</name>
    <name type="common">Common lancelet</name>
    <name type="synonym">Amphioxus lanceolatum</name>
    <dbReference type="NCBI Taxonomy" id="7740"/>
    <lineage>
        <taxon>Eukaryota</taxon>
        <taxon>Metazoa</taxon>
        <taxon>Chordata</taxon>
        <taxon>Cephalochordata</taxon>
        <taxon>Leptocardii</taxon>
        <taxon>Amphioxiformes</taxon>
        <taxon>Branchiostomatidae</taxon>
        <taxon>Branchiostoma</taxon>
    </lineage>
</organism>
<feature type="compositionally biased region" description="Basic and acidic residues" evidence="3">
    <location>
        <begin position="357"/>
        <end position="376"/>
    </location>
</feature>
<feature type="region of interest" description="Disordered" evidence="3">
    <location>
        <begin position="1432"/>
        <end position="1517"/>
    </location>
</feature>
<dbReference type="Gene3D" id="1.20.5.190">
    <property type="match status" value="1"/>
</dbReference>
<feature type="compositionally biased region" description="Basic residues" evidence="3">
    <location>
        <begin position="1508"/>
        <end position="1517"/>
    </location>
</feature>
<dbReference type="Pfam" id="PF12799">
    <property type="entry name" value="LRR_4"/>
    <property type="match status" value="1"/>
</dbReference>
<feature type="compositionally biased region" description="Basic and acidic residues" evidence="3">
    <location>
        <begin position="1013"/>
        <end position="1023"/>
    </location>
</feature>
<dbReference type="OrthoDB" id="266138at2759"/>
<dbReference type="PANTHER" id="PTHR46652:SF9">
    <property type="entry name" value="LEUCINE-RICH REPEAT AND IQ DOMAIN-CONTAINING PROTEIN 1"/>
    <property type="match status" value="1"/>
</dbReference>
<dbReference type="InterPro" id="IPR000048">
    <property type="entry name" value="IQ_motif_EF-hand-BS"/>
</dbReference>
<feature type="compositionally biased region" description="Basic and acidic residues" evidence="3">
    <location>
        <begin position="236"/>
        <end position="278"/>
    </location>
</feature>
<name>A0A8K0A6Q3_BRALA</name>
<dbReference type="CDD" id="cd23767">
    <property type="entry name" value="IQCD"/>
    <property type="match status" value="3"/>
</dbReference>
<dbReference type="InterPro" id="IPR032675">
    <property type="entry name" value="LRR_dom_sf"/>
</dbReference>
<evidence type="ECO:0000256" key="1">
    <source>
        <dbReference type="ARBA" id="ARBA00022614"/>
    </source>
</evidence>
<reference evidence="4" key="1">
    <citation type="submission" date="2022-01" db="EMBL/GenBank/DDBJ databases">
        <authorList>
            <person name="Braso-Vives M."/>
        </authorList>
    </citation>
    <scope>NUCLEOTIDE SEQUENCE</scope>
</reference>
<feature type="compositionally biased region" description="Polar residues" evidence="3">
    <location>
        <begin position="1043"/>
        <end position="1060"/>
    </location>
</feature>
<dbReference type="InterPro" id="IPR050836">
    <property type="entry name" value="SDS22/Internalin_LRR"/>
</dbReference>
<feature type="compositionally biased region" description="Low complexity" evidence="3">
    <location>
        <begin position="317"/>
        <end position="328"/>
    </location>
</feature>
<feature type="compositionally biased region" description="Basic and acidic residues" evidence="3">
    <location>
        <begin position="1488"/>
        <end position="1501"/>
    </location>
</feature>
<feature type="region of interest" description="Disordered" evidence="3">
    <location>
        <begin position="1235"/>
        <end position="1281"/>
    </location>
</feature>
<dbReference type="Pfam" id="PF00612">
    <property type="entry name" value="IQ"/>
    <property type="match status" value="3"/>
</dbReference>
<feature type="region of interest" description="Disordered" evidence="3">
    <location>
        <begin position="1327"/>
        <end position="1346"/>
    </location>
</feature>